<dbReference type="InterPro" id="IPR002423">
    <property type="entry name" value="Cpn60/GroEL/TCP-1"/>
</dbReference>
<evidence type="ECO:0000256" key="14">
    <source>
        <dbReference type="PROSITE-ProRule" id="PRU00091"/>
    </source>
</evidence>
<keyword evidence="20" id="KW-1185">Reference proteome</keyword>
<feature type="domain" description="FYVE-type" evidence="18">
    <location>
        <begin position="143"/>
        <end position="203"/>
    </location>
</feature>
<dbReference type="FunFam" id="3.30.810.10:FF:000001">
    <property type="entry name" value="1-phosphatidylinositol 3-phosphate 5-kinase FAB1"/>
    <property type="match status" value="1"/>
</dbReference>
<keyword evidence="7" id="KW-0967">Endosome</keyword>
<feature type="coiled-coil region" evidence="16">
    <location>
        <begin position="738"/>
        <end position="779"/>
    </location>
</feature>
<evidence type="ECO:0000256" key="2">
    <source>
        <dbReference type="ARBA" id="ARBA00012009"/>
    </source>
</evidence>
<evidence type="ECO:0000256" key="9">
    <source>
        <dbReference type="ARBA" id="ARBA00022777"/>
    </source>
</evidence>
<dbReference type="SMART" id="SM00330">
    <property type="entry name" value="PIPKc"/>
    <property type="match status" value="1"/>
</dbReference>
<organism evidence="20 21">
    <name type="scientific">Acrobeloides nanus</name>
    <dbReference type="NCBI Taxonomy" id="290746"/>
    <lineage>
        <taxon>Eukaryota</taxon>
        <taxon>Metazoa</taxon>
        <taxon>Ecdysozoa</taxon>
        <taxon>Nematoda</taxon>
        <taxon>Chromadorea</taxon>
        <taxon>Rhabditida</taxon>
        <taxon>Tylenchina</taxon>
        <taxon>Cephalobomorpha</taxon>
        <taxon>Cephaloboidea</taxon>
        <taxon>Cephalobidae</taxon>
        <taxon>Acrobeloides</taxon>
    </lineage>
</organism>
<feature type="region of interest" description="Disordered" evidence="17">
    <location>
        <begin position="266"/>
        <end position="286"/>
    </location>
</feature>
<evidence type="ECO:0000259" key="19">
    <source>
        <dbReference type="PROSITE" id="PS51455"/>
    </source>
</evidence>
<feature type="compositionally biased region" description="Low complexity" evidence="17">
    <location>
        <begin position="1198"/>
        <end position="1207"/>
    </location>
</feature>
<keyword evidence="4 15" id="KW-0808">Transferase</keyword>
<keyword evidence="9 15" id="KW-0418">Kinase</keyword>
<reference evidence="21" key="1">
    <citation type="submission" date="2022-11" db="UniProtKB">
        <authorList>
            <consortium name="WormBaseParasite"/>
        </authorList>
    </citation>
    <scope>IDENTIFICATION</scope>
</reference>
<dbReference type="GO" id="GO:0016192">
    <property type="term" value="P:vesicle-mediated transport"/>
    <property type="evidence" value="ECO:0007669"/>
    <property type="project" value="UniProtKB-ARBA"/>
</dbReference>
<evidence type="ECO:0000259" key="18">
    <source>
        <dbReference type="PROSITE" id="PS50178"/>
    </source>
</evidence>
<dbReference type="SMART" id="SM00064">
    <property type="entry name" value="FYVE"/>
    <property type="match status" value="1"/>
</dbReference>
<dbReference type="SUPFAM" id="SSF52029">
    <property type="entry name" value="GroEL apical domain-like"/>
    <property type="match status" value="1"/>
</dbReference>
<dbReference type="InterPro" id="IPR027483">
    <property type="entry name" value="PInositol-4-P-4/5-kinase_C_sf"/>
</dbReference>
<dbReference type="Pfam" id="PF01363">
    <property type="entry name" value="FYVE"/>
    <property type="match status" value="1"/>
</dbReference>
<evidence type="ECO:0000313" key="20">
    <source>
        <dbReference type="Proteomes" id="UP000887540"/>
    </source>
</evidence>
<dbReference type="GO" id="GO:0046854">
    <property type="term" value="P:phosphatidylinositol phosphate biosynthetic process"/>
    <property type="evidence" value="ECO:0007669"/>
    <property type="project" value="TreeGrafter"/>
</dbReference>
<evidence type="ECO:0000256" key="12">
    <source>
        <dbReference type="ARBA" id="ARBA00023136"/>
    </source>
</evidence>
<keyword evidence="16" id="KW-0175">Coiled coil</keyword>
<evidence type="ECO:0000256" key="4">
    <source>
        <dbReference type="ARBA" id="ARBA00022679"/>
    </source>
</evidence>
<evidence type="ECO:0000256" key="17">
    <source>
        <dbReference type="SAM" id="MobiDB-lite"/>
    </source>
</evidence>
<keyword evidence="6 15" id="KW-0547">Nucleotide-binding</keyword>
<evidence type="ECO:0000256" key="11">
    <source>
        <dbReference type="ARBA" id="ARBA00022840"/>
    </source>
</evidence>
<dbReference type="GO" id="GO:0008270">
    <property type="term" value="F:zinc ion binding"/>
    <property type="evidence" value="ECO:0007669"/>
    <property type="project" value="UniProtKB-KW"/>
</dbReference>
<feature type="region of interest" description="Disordered" evidence="17">
    <location>
        <begin position="357"/>
        <end position="380"/>
    </location>
</feature>
<feature type="region of interest" description="Disordered" evidence="17">
    <location>
        <begin position="211"/>
        <end position="233"/>
    </location>
</feature>
<name>A0A914CSI0_9BILA</name>
<dbReference type="GO" id="GO:0010008">
    <property type="term" value="C:endosome membrane"/>
    <property type="evidence" value="ECO:0007669"/>
    <property type="project" value="UniProtKB-SubCell"/>
</dbReference>
<feature type="compositionally biased region" description="Polar residues" evidence="17">
    <location>
        <begin position="272"/>
        <end position="286"/>
    </location>
</feature>
<dbReference type="InterPro" id="IPR002498">
    <property type="entry name" value="PInositol-4-P-4/5-kinase_core"/>
</dbReference>
<evidence type="ECO:0000256" key="13">
    <source>
        <dbReference type="ARBA" id="ARBA00052820"/>
    </source>
</evidence>
<dbReference type="Pfam" id="PF00118">
    <property type="entry name" value="Cpn60_TCP1"/>
    <property type="match status" value="1"/>
</dbReference>
<comment type="subcellular location">
    <subcellularLocation>
        <location evidence="1">Endosome membrane</location>
    </subcellularLocation>
</comment>
<feature type="region of interest" description="Disordered" evidence="17">
    <location>
        <begin position="1198"/>
        <end position="1220"/>
    </location>
</feature>
<dbReference type="GO" id="GO:0000285">
    <property type="term" value="F:1-phosphatidylinositol-3-phosphate 5-kinase activity"/>
    <property type="evidence" value="ECO:0007669"/>
    <property type="project" value="UniProtKB-EC"/>
</dbReference>
<dbReference type="InterPro" id="IPR027409">
    <property type="entry name" value="GroEL-like_apical_dom_sf"/>
</dbReference>
<accession>A0A914CSI0</accession>
<dbReference type="PANTHER" id="PTHR45748:SF7">
    <property type="entry name" value="1-PHOSPHATIDYLINOSITOL 3-PHOSPHATE 5-KINASE-RELATED"/>
    <property type="match status" value="1"/>
</dbReference>
<dbReference type="CDD" id="cd15725">
    <property type="entry name" value="FYVE_PIKfyve_Fab1"/>
    <property type="match status" value="1"/>
</dbReference>
<sequence>MTSPESDTHNGFTAFPAIIEDDSQDQNENAGFLGGFIGRLFRTNTEPKQIGVEVQSAVEVQTVSVEEQTSPNGSVHFETSRSQDISPRPPLDDEARSIDSLSLANTNTADKKFGKVTSFFRRNRNQQLIDYDRSDHRRYWMPDSTGKECYECHEKFTTFRRRHHCRLCGQIFCSKCSNMHINGARLGYTGMLRVCGYCASNVDKFLATTSNQSIEEKSERSQSPTNDDTLATSTDTLSSAGIATVSNGTIWSSSNHVDSYERNDSFRHNQSESDNNLVGSSSRSTNPPSMLCVQKLALQEYERFLIDGNKTLSSSFELAEDDNEPEWVKKISADMQSMRDFTSVECAAYEIQPCTSVTEEVGSPASQESPKKVSPKSYTTDDEVSKDVDVYQLFEKKLSSLLDFLFEREQIDAAQWNDVIWNLSKEIVKTIKIDVRRGDAMNITKYVHIKKLLVDDPLPNYKIVHGVICTKSLAHTDMPSVLDNVSVMTLAGSIEYERVLEKLSSLEPIIIQESEYLKNQVNRITARRISLLLVENSVAKLAGDMLLDAQVALAINVKRTVLERVSRSTNADIITSVDAQFIQPQIGFCPKFKQLVVPLKNGEKKVIMIFDDCNGELGLSVLLRASSMRELKAAKKILNFMIMMRYSSNLEIDFLNMLNTYALPRSLKCTICMMNQECNTTEDVPEDGFICALERSHLTNSPFIHFAPPYLETTKGRKCYLRTYFKKPLFHFYTNEDFQNFKQKENELHENLEKLDSELKDLKLKIAQQEHRIMKEKKVTIAERDRVISFRARSSLLFRARYEKKKQIEAEIKERAENSGHDQISITQRRNGANIDVLNPYNHQRIVFLYSAFSRKSANSSCLGPWLIARNFYGPQDIPLGNFLINYCFTEEYKCNACEKSMIEHQRKIVHKHARIEITTQIYVKSGNTETEGEGLPPSFSTNDSDTILAWRRCPTCKANSSVVQMKSGAWHMSFAKFVDYLANGIYCNSQLLTNLPQECDQCTFHEHHHYFSCNKFITCFKVIPIRPLHVVFSPILCKIEPLTIYCQAVILKKQDLILEAEGVFQQAESLLENHEGHMIEHLRYALKMCRENFECLLNKINMEKKLENSQTMLSNDESYLKAIDIITGSRYLTYAFINEWNTIRSTSDTAKFSKKSSTLTLPNGDSKTDMHISGSNVNLQGSDPTADMLLIVESVSRNSSPSSSTSNLAIKEQKDAQLPPLNNPFSKALHLEMPLNEDGVPVVVKDMIDFKGNTHPDIGSIIAYALSCKEYKEKKKFLQDTISDEDRPLTLRSSLMNGNATNDARSHIELDFSDSRAQYFVKVYFADRFDLLRKVIFVDGEDHFIRSLASSSSWHPQGGKSGASFFRTQDERFVFKQMSRIEVECFKKCAHNYFDYIYTAVTEKKLTALCKIYGVFRVGYTSKQSSQQLKMDVLVMEYLFYRKNVKQLWDLKGSLRNRYASTKSATPVLLDENLVQDLWGNQIYVHPYSKASLNQSISNDSHFLSSQDIMDYSLLAGICEENNEVIIGIVDYMRTYTLDKKVESLLKTALPSTHLPTVVSPEVYCKRFCEAIDLYFPIAPDQWTGLDSSMHGIL</sequence>
<dbReference type="GO" id="GO:0052810">
    <property type="term" value="F:1-phosphatidylinositol-5-kinase activity"/>
    <property type="evidence" value="ECO:0007669"/>
    <property type="project" value="UniProtKB-ARBA"/>
</dbReference>
<evidence type="ECO:0000256" key="1">
    <source>
        <dbReference type="ARBA" id="ARBA00004608"/>
    </source>
</evidence>
<proteinExistence type="predicted"/>
<feature type="domain" description="PIPK" evidence="19">
    <location>
        <begin position="1255"/>
        <end position="1577"/>
    </location>
</feature>
<keyword evidence="11 15" id="KW-0067">ATP-binding</keyword>
<dbReference type="SUPFAM" id="SSF56104">
    <property type="entry name" value="SAICAR synthase-like"/>
    <property type="match status" value="1"/>
</dbReference>
<dbReference type="Gene3D" id="3.30.40.10">
    <property type="entry name" value="Zinc/RING finger domain, C3HC4 (zinc finger)"/>
    <property type="match status" value="1"/>
</dbReference>
<dbReference type="Gene3D" id="3.30.810.10">
    <property type="entry name" value="2-Layer Sandwich"/>
    <property type="match status" value="1"/>
</dbReference>
<comment type="catalytic activity">
    <reaction evidence="13">
        <text>a 1,2-diacyl-sn-glycero-3-phospho-(1D-myo-inositol-3-phosphate) + ATP = a 1,2-diacyl-sn-glycero-3-phospho-(1D-myo-inositol-3,5-bisphosphate) + ADP + H(+)</text>
        <dbReference type="Rhea" id="RHEA:13609"/>
        <dbReference type="ChEBI" id="CHEBI:15378"/>
        <dbReference type="ChEBI" id="CHEBI:30616"/>
        <dbReference type="ChEBI" id="CHEBI:57923"/>
        <dbReference type="ChEBI" id="CHEBI:58088"/>
        <dbReference type="ChEBI" id="CHEBI:456216"/>
        <dbReference type="EC" id="2.7.1.150"/>
    </reaction>
    <physiologicalReaction direction="left-to-right" evidence="13">
        <dbReference type="Rhea" id="RHEA:13610"/>
    </physiologicalReaction>
</comment>
<evidence type="ECO:0000256" key="10">
    <source>
        <dbReference type="ARBA" id="ARBA00022833"/>
    </source>
</evidence>
<evidence type="ECO:0000256" key="3">
    <source>
        <dbReference type="ARBA" id="ARBA00022553"/>
    </source>
</evidence>
<keyword evidence="5" id="KW-0479">Metal-binding</keyword>
<evidence type="ECO:0000256" key="5">
    <source>
        <dbReference type="ARBA" id="ARBA00022723"/>
    </source>
</evidence>
<dbReference type="InterPro" id="IPR013083">
    <property type="entry name" value="Znf_RING/FYVE/PHD"/>
</dbReference>
<feature type="compositionally biased region" description="Polar residues" evidence="17">
    <location>
        <begin position="357"/>
        <end position="368"/>
    </location>
</feature>
<keyword evidence="10" id="KW-0862">Zinc</keyword>
<keyword evidence="12" id="KW-0472">Membrane</keyword>
<dbReference type="InterPro" id="IPR000306">
    <property type="entry name" value="Znf_FYVE"/>
</dbReference>
<dbReference type="FunFam" id="3.30.40.10:FF:000057">
    <property type="entry name" value="1-phosphatidylinositol 3-phosphate 5-kinase isoform X1"/>
    <property type="match status" value="1"/>
</dbReference>
<dbReference type="SUPFAM" id="SSF57903">
    <property type="entry name" value="FYVE/PHD zinc finger"/>
    <property type="match status" value="1"/>
</dbReference>
<protein>
    <recommendedName>
        <fullName evidence="2">1-phosphatidylinositol-3-phosphate 5-kinase</fullName>
        <ecNumber evidence="2">2.7.1.150</ecNumber>
    </recommendedName>
</protein>
<dbReference type="PROSITE" id="PS50178">
    <property type="entry name" value="ZF_FYVE"/>
    <property type="match status" value="1"/>
</dbReference>
<evidence type="ECO:0000256" key="7">
    <source>
        <dbReference type="ARBA" id="ARBA00022753"/>
    </source>
</evidence>
<dbReference type="Pfam" id="PF01504">
    <property type="entry name" value="PIP5K"/>
    <property type="match status" value="2"/>
</dbReference>
<dbReference type="InterPro" id="IPR044769">
    <property type="entry name" value="PIKfyve_PIPKc"/>
</dbReference>
<keyword evidence="8 14" id="KW-0863">Zinc-finger</keyword>
<dbReference type="Gene3D" id="3.30.800.10">
    <property type="entry name" value="Phosphatidylinositol Phosphate Kinase II Beta"/>
    <property type="match status" value="1"/>
</dbReference>
<evidence type="ECO:0000313" key="21">
    <source>
        <dbReference type="WBParaSite" id="ACRNAN_scaffold135.g20487.t1"/>
    </source>
</evidence>
<evidence type="ECO:0000256" key="16">
    <source>
        <dbReference type="SAM" id="Coils"/>
    </source>
</evidence>
<dbReference type="CDD" id="cd17300">
    <property type="entry name" value="PIPKc_PIKfyve"/>
    <property type="match status" value="1"/>
</dbReference>
<dbReference type="WBParaSite" id="ACRNAN_scaffold135.g20487.t1">
    <property type="protein sequence ID" value="ACRNAN_scaffold135.g20487.t1"/>
    <property type="gene ID" value="ACRNAN_scaffold135.g20487"/>
</dbReference>
<keyword evidence="3" id="KW-0597">Phosphoprotein</keyword>
<dbReference type="InterPro" id="IPR011011">
    <property type="entry name" value="Znf_FYVE_PHD"/>
</dbReference>
<dbReference type="EC" id="2.7.1.150" evidence="2"/>
<dbReference type="Gene3D" id="3.50.7.10">
    <property type="entry name" value="GroEL"/>
    <property type="match status" value="1"/>
</dbReference>
<dbReference type="PROSITE" id="PS51455">
    <property type="entry name" value="PIPK"/>
    <property type="match status" value="1"/>
</dbReference>
<dbReference type="InterPro" id="IPR027484">
    <property type="entry name" value="PInositol-4-P-5-kinase_N"/>
</dbReference>
<feature type="region of interest" description="Disordered" evidence="17">
    <location>
        <begin position="65"/>
        <end position="94"/>
    </location>
</feature>
<evidence type="ECO:0000256" key="6">
    <source>
        <dbReference type="ARBA" id="ARBA00022741"/>
    </source>
</evidence>
<dbReference type="GO" id="GO:0005524">
    <property type="term" value="F:ATP binding"/>
    <property type="evidence" value="ECO:0007669"/>
    <property type="project" value="UniProtKB-UniRule"/>
</dbReference>
<evidence type="ECO:0000256" key="8">
    <source>
        <dbReference type="ARBA" id="ARBA00022771"/>
    </source>
</evidence>
<dbReference type="Proteomes" id="UP000887540">
    <property type="component" value="Unplaced"/>
</dbReference>
<dbReference type="InterPro" id="IPR017455">
    <property type="entry name" value="Znf_FYVE-rel"/>
</dbReference>
<dbReference type="FunFam" id="3.50.7.10:FF:000007">
    <property type="entry name" value="1-phosphatidylinositol 3-phosphate 5-kinase isoform X1"/>
    <property type="match status" value="1"/>
</dbReference>
<evidence type="ECO:0000256" key="15">
    <source>
        <dbReference type="PROSITE-ProRule" id="PRU00781"/>
    </source>
</evidence>
<dbReference type="PANTHER" id="PTHR45748">
    <property type="entry name" value="1-PHOSPHATIDYLINOSITOL 3-PHOSPHATE 5-KINASE-RELATED"/>
    <property type="match status" value="1"/>
</dbReference>